<reference evidence="1" key="2">
    <citation type="journal article" date="2021" name="PeerJ">
        <title>Extensive microbial diversity within the chicken gut microbiome revealed by metagenomics and culture.</title>
        <authorList>
            <person name="Gilroy R."/>
            <person name="Ravi A."/>
            <person name="Getino M."/>
            <person name="Pursley I."/>
            <person name="Horton D.L."/>
            <person name="Alikhan N.F."/>
            <person name="Baker D."/>
            <person name="Gharbi K."/>
            <person name="Hall N."/>
            <person name="Watson M."/>
            <person name="Adriaenssens E.M."/>
            <person name="Foster-Nyarko E."/>
            <person name="Jarju S."/>
            <person name="Secka A."/>
            <person name="Antonio M."/>
            <person name="Oren A."/>
            <person name="Chaudhuri R.R."/>
            <person name="La Ragione R."/>
            <person name="Hildebrand F."/>
            <person name="Pallen M.J."/>
        </authorList>
    </citation>
    <scope>NUCLEOTIDE SEQUENCE</scope>
    <source>
        <strain evidence="1">ChiSjej4B22-8148</strain>
    </source>
</reference>
<comment type="caution">
    <text evidence="1">The sequence shown here is derived from an EMBL/GenBank/DDBJ whole genome shotgun (WGS) entry which is preliminary data.</text>
</comment>
<organism evidence="1 2">
    <name type="scientific">Candidatus Choladousia intestinavium</name>
    <dbReference type="NCBI Taxonomy" id="2840727"/>
    <lineage>
        <taxon>Bacteria</taxon>
        <taxon>Bacillati</taxon>
        <taxon>Bacillota</taxon>
        <taxon>Clostridia</taxon>
        <taxon>Lachnospirales</taxon>
        <taxon>Lachnospiraceae</taxon>
        <taxon>Lachnospiraceae incertae sedis</taxon>
        <taxon>Candidatus Choladousia</taxon>
    </lineage>
</organism>
<reference evidence="1" key="1">
    <citation type="submission" date="2020-10" db="EMBL/GenBank/DDBJ databases">
        <authorList>
            <person name="Gilroy R."/>
        </authorList>
    </citation>
    <scope>NUCLEOTIDE SEQUENCE</scope>
    <source>
        <strain evidence="1">ChiSjej4B22-8148</strain>
    </source>
</reference>
<dbReference type="SMART" id="SM00855">
    <property type="entry name" value="PGAM"/>
    <property type="match status" value="1"/>
</dbReference>
<dbReference type="Proteomes" id="UP000886757">
    <property type="component" value="Unassembled WGS sequence"/>
</dbReference>
<gene>
    <name evidence="1" type="ORF">IAB31_05080</name>
</gene>
<dbReference type="EMBL" id="DVGK01000059">
    <property type="protein sequence ID" value="HIR13281.1"/>
    <property type="molecule type" value="Genomic_DNA"/>
</dbReference>
<evidence type="ECO:0000313" key="1">
    <source>
        <dbReference type="EMBL" id="HIR13281.1"/>
    </source>
</evidence>
<dbReference type="SUPFAM" id="SSF53254">
    <property type="entry name" value="Phosphoglycerate mutase-like"/>
    <property type="match status" value="1"/>
</dbReference>
<proteinExistence type="predicted"/>
<dbReference type="AlphaFoldDB" id="A0A9D1ABV9"/>
<evidence type="ECO:0000313" key="2">
    <source>
        <dbReference type="Proteomes" id="UP000886757"/>
    </source>
</evidence>
<accession>A0A9D1ABV9</accession>
<protein>
    <submittedName>
        <fullName evidence="1">Histidine phosphatase family protein</fullName>
    </submittedName>
</protein>
<dbReference type="InterPro" id="IPR029033">
    <property type="entry name" value="His_PPase_superfam"/>
</dbReference>
<sequence length="257" mass="29770">MRLLFIRHGDPDYVNDTLTEKGHREAMLLAGTADRLNLGTCFVSPLGRARDTASYSLEKTGKEGTVLNWLQEFPARVDLNQSEELQKAYADCKKFNGKYIPRIPWDVLPSYWTSHPEYIHREEWRNSEIARCSDMVEVYDSVTKKFDDFLAEHGYVRDGLRYREERESKETLTFFCHFAITCVFLSHLWNVSPFILWHSLVLAPTSVSEIVTEEREKGCVYFRATKLGDQSHLFIAGEAPSFAARFCEVFSDKGHRH</sequence>
<dbReference type="Pfam" id="PF00300">
    <property type="entry name" value="His_Phos_1"/>
    <property type="match status" value="1"/>
</dbReference>
<dbReference type="Gene3D" id="3.40.50.1240">
    <property type="entry name" value="Phosphoglycerate mutase-like"/>
    <property type="match status" value="1"/>
</dbReference>
<name>A0A9D1ABV9_9FIRM</name>
<dbReference type="InterPro" id="IPR013078">
    <property type="entry name" value="His_Pase_superF_clade-1"/>
</dbReference>